<keyword evidence="1" id="KW-0812">Transmembrane</keyword>
<gene>
    <name evidence="3" type="ORF">IC229_24405</name>
</gene>
<reference evidence="3" key="1">
    <citation type="submission" date="2020-09" db="EMBL/GenBank/DDBJ databases">
        <authorList>
            <person name="Kim M.K."/>
        </authorList>
    </citation>
    <scope>NUCLEOTIDE SEQUENCE</scope>
    <source>
        <strain evidence="3">BT702</strain>
    </source>
</reference>
<evidence type="ECO:0000313" key="4">
    <source>
        <dbReference type="Proteomes" id="UP000598820"/>
    </source>
</evidence>
<sequence length="159" mass="17285">MKAPLWLFFLLLILTSPNIPASTYAQTSPPTDSIRLQVRPASDSLIAIHQLFLRKRRSAKTAIWTGVGVGVGLGLIGLGSYALVNSAKKATSGMPLEEGSASISLKFSLPGLPILTLGVIRRIRFNRHREAVLVDAYKKGKGLPPSIRRSIRSQHFATQ</sequence>
<dbReference type="RefSeq" id="WP_190889814.1">
    <property type="nucleotide sequence ID" value="NZ_JACWZY010000025.1"/>
</dbReference>
<keyword evidence="1" id="KW-1133">Transmembrane helix</keyword>
<accession>A0A927ASG6</accession>
<proteinExistence type="predicted"/>
<evidence type="ECO:0000313" key="3">
    <source>
        <dbReference type="EMBL" id="MBD2703811.1"/>
    </source>
</evidence>
<keyword evidence="2" id="KW-0732">Signal</keyword>
<protein>
    <submittedName>
        <fullName evidence="3">Uncharacterized protein</fullName>
    </submittedName>
</protein>
<name>A0A927ASG6_9BACT</name>
<feature type="transmembrane region" description="Helical" evidence="1">
    <location>
        <begin position="62"/>
        <end position="84"/>
    </location>
</feature>
<comment type="caution">
    <text evidence="3">The sequence shown here is derived from an EMBL/GenBank/DDBJ whole genome shotgun (WGS) entry which is preliminary data.</text>
</comment>
<keyword evidence="1" id="KW-0472">Membrane</keyword>
<dbReference type="EMBL" id="JACWZY010000025">
    <property type="protein sequence ID" value="MBD2703811.1"/>
    <property type="molecule type" value="Genomic_DNA"/>
</dbReference>
<evidence type="ECO:0000256" key="2">
    <source>
        <dbReference type="SAM" id="SignalP"/>
    </source>
</evidence>
<evidence type="ECO:0000256" key="1">
    <source>
        <dbReference type="SAM" id="Phobius"/>
    </source>
</evidence>
<feature type="signal peptide" evidence="2">
    <location>
        <begin position="1"/>
        <end position="21"/>
    </location>
</feature>
<keyword evidence="4" id="KW-1185">Reference proteome</keyword>
<dbReference type="AlphaFoldDB" id="A0A927ASG6"/>
<organism evidence="3 4">
    <name type="scientific">Spirosoma profusum</name>
    <dbReference type="NCBI Taxonomy" id="2771354"/>
    <lineage>
        <taxon>Bacteria</taxon>
        <taxon>Pseudomonadati</taxon>
        <taxon>Bacteroidota</taxon>
        <taxon>Cytophagia</taxon>
        <taxon>Cytophagales</taxon>
        <taxon>Cytophagaceae</taxon>
        <taxon>Spirosoma</taxon>
    </lineage>
</organism>
<feature type="chain" id="PRO_5036904274" evidence="2">
    <location>
        <begin position="22"/>
        <end position="159"/>
    </location>
</feature>
<dbReference type="Proteomes" id="UP000598820">
    <property type="component" value="Unassembled WGS sequence"/>
</dbReference>